<gene>
    <name evidence="5" type="ORF">COT79_03945</name>
</gene>
<evidence type="ECO:0000256" key="2">
    <source>
        <dbReference type="ARBA" id="ARBA00022741"/>
    </source>
</evidence>
<comment type="caution">
    <text evidence="5">The sequence shown here is derived from an EMBL/GenBank/DDBJ whole genome shotgun (WGS) entry which is preliminary data.</text>
</comment>
<dbReference type="EMBL" id="PEZX01000048">
    <property type="protein sequence ID" value="PIS06582.1"/>
    <property type="molecule type" value="Genomic_DNA"/>
</dbReference>
<dbReference type="Pfam" id="PF13541">
    <property type="entry name" value="ChlI"/>
    <property type="match status" value="1"/>
</dbReference>
<dbReference type="PANTHER" id="PTHR32039:SF7">
    <property type="entry name" value="COMPETENCE PROTEIN COMM"/>
    <property type="match status" value="1"/>
</dbReference>
<organism evidence="5 6">
    <name type="scientific">Candidatus Berkelbacteria bacterium CG10_big_fil_rev_8_21_14_0_10_43_14</name>
    <dbReference type="NCBI Taxonomy" id="1974515"/>
    <lineage>
        <taxon>Bacteria</taxon>
        <taxon>Candidatus Berkelbacteria</taxon>
    </lineage>
</organism>
<dbReference type="SUPFAM" id="SSF52540">
    <property type="entry name" value="P-loop containing nucleoside triphosphate hydrolases"/>
    <property type="match status" value="1"/>
</dbReference>
<dbReference type="Gene3D" id="3.30.230.10">
    <property type="match status" value="1"/>
</dbReference>
<evidence type="ECO:0000259" key="4">
    <source>
        <dbReference type="PROSITE" id="PS50051"/>
    </source>
</evidence>
<dbReference type="PANTHER" id="PTHR32039">
    <property type="entry name" value="MAGNESIUM-CHELATASE SUBUNIT CHLI"/>
    <property type="match status" value="1"/>
</dbReference>
<dbReference type="GO" id="GO:0005524">
    <property type="term" value="F:ATP binding"/>
    <property type="evidence" value="ECO:0007669"/>
    <property type="project" value="UniProtKB-KW"/>
</dbReference>
<dbReference type="AlphaFoldDB" id="A0A2M6R7Q5"/>
<keyword evidence="2" id="KW-0547">Nucleotide-binding</keyword>
<keyword evidence="3" id="KW-0067">ATP-binding</keyword>
<dbReference type="PROSITE" id="PS50051">
    <property type="entry name" value="MCM_2"/>
    <property type="match status" value="1"/>
</dbReference>
<evidence type="ECO:0000256" key="3">
    <source>
        <dbReference type="ARBA" id="ARBA00022840"/>
    </source>
</evidence>
<sequence>MLAVLTSATVYGLNAIPVIVEVDLAHGLPGMTIVGLPDKAVEEAKERVRSALTNSGFPMPARRITINLAPADVKKEGAGFDLPIALGILIAQGIIPKDSFKDSIVIGELALTGEVRHIPGVLPIALAAHTHSITHLFVPACDSIEALLVKKIVVFPVTDIRGIVAHANNEEQITPASLPKSALQEPAYEHDFAYVRGQEHAKRALEIAAAGGHNIIFSGPPGSGKTLLARCLPSILPPMGDEERLQVSTIYSAAGLLQGGLMSERPFRSPHHTTSSVALVGGGSIPKPGEVTLAHHGVLFMDELPEFPRSALEALRQPLEDGVVTIARAQGTLRFPARFTLVAAQNPCPCGYATDTTRPCICTPHQILQYKKKTSGPLLDRIDLHVEVPRVPSETLAGENVAPPSSEARKRVIAARKKQEKRYKKSSLTNAALGARHIKTYIHLSDDVQLLLKQAVDHHGLSARAYHRVIKVSRTIADLEGSQEITSTHLGEALQYRPVKDMY</sequence>
<evidence type="ECO:0000313" key="5">
    <source>
        <dbReference type="EMBL" id="PIS06582.1"/>
    </source>
</evidence>
<dbReference type="Proteomes" id="UP000231162">
    <property type="component" value="Unassembled WGS sequence"/>
</dbReference>
<dbReference type="InterPro" id="IPR004482">
    <property type="entry name" value="Mg_chelat-rel"/>
</dbReference>
<dbReference type="Pfam" id="PF01078">
    <property type="entry name" value="Mg_chelatase"/>
    <property type="match status" value="1"/>
</dbReference>
<protein>
    <recommendedName>
        <fullName evidence="4">MCM C-terminal AAA(+) ATPase domain-containing protein</fullName>
    </recommendedName>
</protein>
<dbReference type="Pfam" id="PF13335">
    <property type="entry name" value="Mg_chelatase_C"/>
    <property type="match status" value="1"/>
</dbReference>
<proteinExistence type="inferred from homology"/>
<feature type="domain" description="MCM C-terminal AAA(+) ATPase" evidence="4">
    <location>
        <begin position="289"/>
        <end position="384"/>
    </location>
</feature>
<dbReference type="SMART" id="SM00382">
    <property type="entry name" value="AAA"/>
    <property type="match status" value="1"/>
</dbReference>
<dbReference type="SUPFAM" id="SSF54211">
    <property type="entry name" value="Ribosomal protein S5 domain 2-like"/>
    <property type="match status" value="1"/>
</dbReference>
<reference evidence="6" key="1">
    <citation type="submission" date="2017-09" db="EMBL/GenBank/DDBJ databases">
        <title>Depth-based differentiation of microbial function through sediment-hosted aquifers and enrichment of novel symbionts in the deep terrestrial subsurface.</title>
        <authorList>
            <person name="Probst A.J."/>
            <person name="Ladd B."/>
            <person name="Jarett J.K."/>
            <person name="Geller-Mcgrath D.E."/>
            <person name="Sieber C.M.K."/>
            <person name="Emerson J.B."/>
            <person name="Anantharaman K."/>
            <person name="Thomas B.C."/>
            <person name="Malmstrom R."/>
            <person name="Stieglmeier M."/>
            <person name="Klingl A."/>
            <person name="Woyke T."/>
            <person name="Ryan C.M."/>
            <person name="Banfield J.F."/>
        </authorList>
    </citation>
    <scope>NUCLEOTIDE SEQUENCE [LARGE SCALE GENOMIC DNA]</scope>
</reference>
<dbReference type="InterPro" id="IPR003593">
    <property type="entry name" value="AAA+_ATPase"/>
</dbReference>
<dbReference type="InterPro" id="IPR025158">
    <property type="entry name" value="Mg_chelat-rel_C"/>
</dbReference>
<dbReference type="CDD" id="cd00009">
    <property type="entry name" value="AAA"/>
    <property type="match status" value="1"/>
</dbReference>
<evidence type="ECO:0000256" key="1">
    <source>
        <dbReference type="ARBA" id="ARBA00006354"/>
    </source>
</evidence>
<dbReference type="InterPro" id="IPR014721">
    <property type="entry name" value="Ribsml_uS5_D2-typ_fold_subgr"/>
</dbReference>
<dbReference type="InterPro" id="IPR027417">
    <property type="entry name" value="P-loop_NTPase"/>
</dbReference>
<comment type="similarity">
    <text evidence="1">Belongs to the Mg-chelatase subunits D/I family. ComM subfamily.</text>
</comment>
<name>A0A2M6R7Q5_9BACT</name>
<dbReference type="InterPro" id="IPR045006">
    <property type="entry name" value="CHLI-like"/>
</dbReference>
<accession>A0A2M6R7Q5</accession>
<dbReference type="PRINTS" id="PR01657">
    <property type="entry name" value="MCMFAMILY"/>
</dbReference>
<dbReference type="Gene3D" id="3.40.50.300">
    <property type="entry name" value="P-loop containing nucleotide triphosphate hydrolases"/>
    <property type="match status" value="1"/>
</dbReference>
<dbReference type="InterPro" id="IPR000523">
    <property type="entry name" value="Mg_chelatse_chII-like_cat_dom"/>
</dbReference>
<dbReference type="InterPro" id="IPR020568">
    <property type="entry name" value="Ribosomal_Su5_D2-typ_SF"/>
</dbReference>
<dbReference type="NCBIfam" id="TIGR00368">
    <property type="entry name" value="YifB family Mg chelatase-like AAA ATPase"/>
    <property type="match status" value="1"/>
</dbReference>
<dbReference type="InterPro" id="IPR001208">
    <property type="entry name" value="MCM_dom"/>
</dbReference>
<evidence type="ECO:0000313" key="6">
    <source>
        <dbReference type="Proteomes" id="UP000231162"/>
    </source>
</evidence>
<dbReference type="GO" id="GO:0003677">
    <property type="term" value="F:DNA binding"/>
    <property type="evidence" value="ECO:0007669"/>
    <property type="project" value="InterPro"/>
</dbReference>